<proteinExistence type="inferred from homology"/>
<dbReference type="InterPro" id="IPR036753">
    <property type="entry name" value="ARPC3_sf"/>
</dbReference>
<comment type="similarity">
    <text evidence="2 6">Belongs to the ARPC3 family.</text>
</comment>
<dbReference type="GeneID" id="39981628"/>
<evidence type="ECO:0000313" key="7">
    <source>
        <dbReference type="EMBL" id="ORC93204.1"/>
    </source>
</evidence>
<reference evidence="7 8" key="1">
    <citation type="submission" date="2017-03" db="EMBL/GenBank/DDBJ databases">
        <title>An alternative strategy for trypanosome survival in the mammalian bloodstream revealed through genome and transcriptome analysis of the ubiquitous bovine parasite Trypanosoma (Megatrypanum) theileri.</title>
        <authorList>
            <person name="Kelly S."/>
            <person name="Ivens A."/>
            <person name="Mott A."/>
            <person name="O'Neill E."/>
            <person name="Emms D."/>
            <person name="Macleod O."/>
            <person name="Voorheis P."/>
            <person name="Matthews J."/>
            <person name="Matthews K."/>
            <person name="Carrington M."/>
        </authorList>
    </citation>
    <scope>NUCLEOTIDE SEQUENCE [LARGE SCALE GENOMIC DNA]</scope>
    <source>
        <strain evidence="7">Edinburgh</strain>
    </source>
</reference>
<dbReference type="GO" id="GO:0003779">
    <property type="term" value="F:actin binding"/>
    <property type="evidence" value="ECO:0007669"/>
    <property type="project" value="UniProtKB-KW"/>
</dbReference>
<dbReference type="GO" id="GO:0005885">
    <property type="term" value="C:Arp2/3 protein complex"/>
    <property type="evidence" value="ECO:0007669"/>
    <property type="project" value="UniProtKB-UniRule"/>
</dbReference>
<keyword evidence="3 6" id="KW-0963">Cytoplasm</keyword>
<evidence type="ECO:0000256" key="4">
    <source>
        <dbReference type="ARBA" id="ARBA00023203"/>
    </source>
</evidence>
<name>A0A1X0P8E0_9TRYP</name>
<accession>A0A1X0P8E0</accession>
<evidence type="ECO:0000256" key="5">
    <source>
        <dbReference type="ARBA" id="ARBA00023212"/>
    </source>
</evidence>
<dbReference type="RefSeq" id="XP_028887270.1">
    <property type="nucleotide sequence ID" value="XM_029021848.1"/>
</dbReference>
<dbReference type="EMBL" id="NBCO01000002">
    <property type="protein sequence ID" value="ORC93204.1"/>
    <property type="molecule type" value="Genomic_DNA"/>
</dbReference>
<evidence type="ECO:0000256" key="2">
    <source>
        <dbReference type="ARBA" id="ARBA00010856"/>
    </source>
</evidence>
<evidence type="ECO:0000256" key="1">
    <source>
        <dbReference type="ARBA" id="ARBA00004245"/>
    </source>
</evidence>
<comment type="caution">
    <text evidence="7">The sequence shown here is derived from an EMBL/GenBank/DDBJ whole genome shotgun (WGS) entry which is preliminary data.</text>
</comment>
<dbReference type="GO" id="GO:0030833">
    <property type="term" value="P:regulation of actin filament polymerization"/>
    <property type="evidence" value="ECO:0007669"/>
    <property type="project" value="InterPro"/>
</dbReference>
<comment type="subunit">
    <text evidence="6">Component of the Arp2/3 complex.</text>
</comment>
<dbReference type="STRING" id="67003.A0A1X0P8E0"/>
<organism evidence="7 8">
    <name type="scientific">Trypanosoma theileri</name>
    <dbReference type="NCBI Taxonomy" id="67003"/>
    <lineage>
        <taxon>Eukaryota</taxon>
        <taxon>Discoba</taxon>
        <taxon>Euglenozoa</taxon>
        <taxon>Kinetoplastea</taxon>
        <taxon>Metakinetoplastina</taxon>
        <taxon>Trypanosomatida</taxon>
        <taxon>Trypanosomatidae</taxon>
        <taxon>Trypanosoma</taxon>
    </lineage>
</organism>
<dbReference type="PANTHER" id="PTHR12391">
    <property type="entry name" value="ARP2/3 COMPLEX 21 KD SUBUNIT"/>
    <property type="match status" value="1"/>
</dbReference>
<dbReference type="AlphaFoldDB" id="A0A1X0P8E0"/>
<comment type="subcellular location">
    <subcellularLocation>
        <location evidence="1 6">Cytoplasm</location>
        <location evidence="1 6">Cytoskeleton</location>
    </subcellularLocation>
</comment>
<keyword evidence="8" id="KW-1185">Reference proteome</keyword>
<dbReference type="PIRSF" id="PIRSF016315">
    <property type="entry name" value="ARP2/3_P21-Arc"/>
    <property type="match status" value="1"/>
</dbReference>
<keyword evidence="5 6" id="KW-0206">Cytoskeleton</keyword>
<dbReference type="GO" id="GO:0034314">
    <property type="term" value="P:Arp2/3 complex-mediated actin nucleation"/>
    <property type="evidence" value="ECO:0007669"/>
    <property type="project" value="UniProtKB-UniRule"/>
</dbReference>
<sequence>MHSRWNGYEEYSLLGCGVYPLRLTSKFTPSSPAPRMSDVVEEGEEEQEDIVDEALYFFKPHMFFRTFPIKGSGDRVILYLTMYLHECLQKIIGLKREEAVSTLINYATLSFASPGDKNFRFNNFFPAGDQSEEEKWKEYAKQIRMEAGVRLIEKVFLFPEKDGTGNKFWMAFAKRPFLTSD</sequence>
<dbReference type="Proteomes" id="UP000192257">
    <property type="component" value="Unassembled WGS sequence"/>
</dbReference>
<dbReference type="Gene3D" id="1.10.1760.10">
    <property type="entry name" value="Actin-related protein 2/3 complex subunit 3"/>
    <property type="match status" value="1"/>
</dbReference>
<evidence type="ECO:0000256" key="3">
    <source>
        <dbReference type="ARBA" id="ARBA00022490"/>
    </source>
</evidence>
<dbReference type="SUPFAM" id="SSF69060">
    <property type="entry name" value="Arp2/3 complex 21 kDa subunit ARPC3"/>
    <property type="match status" value="1"/>
</dbReference>
<dbReference type="InterPro" id="IPR007204">
    <property type="entry name" value="ARPC3"/>
</dbReference>
<dbReference type="OrthoDB" id="200404at2759"/>
<dbReference type="Pfam" id="PF04062">
    <property type="entry name" value="P21-Arc"/>
    <property type="match status" value="1"/>
</dbReference>
<evidence type="ECO:0000313" key="8">
    <source>
        <dbReference type="Proteomes" id="UP000192257"/>
    </source>
</evidence>
<keyword evidence="4 6" id="KW-0009">Actin-binding</keyword>
<gene>
    <name evidence="7" type="ORF">TM35_000025300</name>
</gene>
<evidence type="ECO:0000256" key="6">
    <source>
        <dbReference type="PIRNR" id="PIRNR016315"/>
    </source>
</evidence>
<protein>
    <recommendedName>
        <fullName evidence="6">Actin-related protein 2/3 complex subunit 3</fullName>
    </recommendedName>
</protein>
<dbReference type="VEuPathDB" id="TriTrypDB:TM35_000025300"/>
<comment type="function">
    <text evidence="6">Functions as component of the Arp2/3 complex which is involved in regulation of actin polymerization and together with an activating nucleation-promoting factor (NPF) mediates the formation of branched actin networks.</text>
</comment>